<dbReference type="Proteomes" id="UP000574931">
    <property type="component" value="Unassembled WGS sequence"/>
</dbReference>
<keyword evidence="2" id="KW-1185">Reference proteome</keyword>
<gene>
    <name evidence="1" type="ORF">HKX02_19695</name>
</gene>
<sequence length="92" mass="10541">MINTFQHIQIIRDFLRFVSPQVAAKLTVQLRRLPRRELDNGPRSIRLLPRVKMKCRHGIGSLFLCQTNKFGRECFKCFTEANSLAGGEGHGD</sequence>
<dbReference type="RefSeq" id="WP_171318910.1">
    <property type="nucleotide sequence ID" value="NZ_JABFCY010000014.1"/>
</dbReference>
<dbReference type="EMBL" id="JABFCY010000014">
    <property type="protein sequence ID" value="NNU62461.1"/>
    <property type="molecule type" value="Genomic_DNA"/>
</dbReference>
<comment type="caution">
    <text evidence="1">The sequence shown here is derived from an EMBL/GenBank/DDBJ whole genome shotgun (WGS) entry which is preliminary data.</text>
</comment>
<protein>
    <submittedName>
        <fullName evidence="1">Uncharacterized protein</fullName>
    </submittedName>
</protein>
<name>A0A849KLD2_9HYPH</name>
<evidence type="ECO:0000313" key="2">
    <source>
        <dbReference type="Proteomes" id="UP000574931"/>
    </source>
</evidence>
<dbReference type="AlphaFoldDB" id="A0A849KLD2"/>
<accession>A0A849KLD2</accession>
<evidence type="ECO:0000313" key="1">
    <source>
        <dbReference type="EMBL" id="NNU62461.1"/>
    </source>
</evidence>
<proteinExistence type="predicted"/>
<organism evidence="1 2">
    <name type="scientific">Ochrobactrum soli</name>
    <dbReference type="NCBI Taxonomy" id="2448455"/>
    <lineage>
        <taxon>Bacteria</taxon>
        <taxon>Pseudomonadati</taxon>
        <taxon>Pseudomonadota</taxon>
        <taxon>Alphaproteobacteria</taxon>
        <taxon>Hyphomicrobiales</taxon>
        <taxon>Brucellaceae</taxon>
        <taxon>Brucella/Ochrobactrum group</taxon>
        <taxon>Ochrobactrum</taxon>
    </lineage>
</organism>
<reference evidence="1 2" key="1">
    <citation type="submission" date="2020-05" db="EMBL/GenBank/DDBJ databases">
        <title>Draft Genome Sequence of Ochrobactrum soli Isolated from Stable Fly Gut.</title>
        <authorList>
            <person name="Pileggi M.T."/>
            <person name="Vazhakkala L.J."/>
            <person name="Wong C.N."/>
        </authorList>
    </citation>
    <scope>NUCLEOTIDE SEQUENCE [LARGE SCALE GENOMIC DNA]</scope>
    <source>
        <strain evidence="1 2">MTP-C0764</strain>
    </source>
</reference>